<keyword evidence="12 16" id="KW-0830">Ubiquinone</keyword>
<feature type="transmembrane region" description="Helical" evidence="16">
    <location>
        <begin position="249"/>
        <end position="270"/>
    </location>
</feature>
<evidence type="ECO:0000256" key="1">
    <source>
        <dbReference type="ARBA" id="ARBA00004225"/>
    </source>
</evidence>
<feature type="transmembrane region" description="Helical" evidence="16">
    <location>
        <begin position="116"/>
        <end position="136"/>
    </location>
</feature>
<evidence type="ECO:0000256" key="7">
    <source>
        <dbReference type="ARBA" id="ARBA00022692"/>
    </source>
</evidence>
<dbReference type="InterPro" id="IPR003918">
    <property type="entry name" value="NADH_UbQ_OxRdtase"/>
</dbReference>
<organism evidence="19">
    <name type="scientific">Neotrigonia margaritacea</name>
    <dbReference type="NCBI Taxonomy" id="47539"/>
    <lineage>
        <taxon>Eukaryota</taxon>
        <taxon>Metazoa</taxon>
        <taxon>Spiralia</taxon>
        <taxon>Lophotrochozoa</taxon>
        <taxon>Mollusca</taxon>
        <taxon>Bivalvia</taxon>
        <taxon>Autobranchia</taxon>
        <taxon>Heteroconchia</taxon>
        <taxon>Palaeoheterodonta</taxon>
        <taxon>Trigoniida</taxon>
        <taxon>Trigonioidea</taxon>
        <taxon>Trigoniidae</taxon>
        <taxon>Neotrigonia</taxon>
    </lineage>
</organism>
<dbReference type="PRINTS" id="PR01437">
    <property type="entry name" value="NUOXDRDTASE4"/>
</dbReference>
<comment type="catalytic activity">
    <reaction evidence="15 16">
        <text>a ubiquinone + NADH + 5 H(+)(in) = a ubiquinol + NAD(+) + 4 H(+)(out)</text>
        <dbReference type="Rhea" id="RHEA:29091"/>
        <dbReference type="Rhea" id="RHEA-COMP:9565"/>
        <dbReference type="Rhea" id="RHEA-COMP:9566"/>
        <dbReference type="ChEBI" id="CHEBI:15378"/>
        <dbReference type="ChEBI" id="CHEBI:16389"/>
        <dbReference type="ChEBI" id="CHEBI:17976"/>
        <dbReference type="ChEBI" id="CHEBI:57540"/>
        <dbReference type="ChEBI" id="CHEBI:57945"/>
        <dbReference type="EC" id="7.1.1.2"/>
    </reaction>
</comment>
<evidence type="ECO:0000256" key="3">
    <source>
        <dbReference type="ARBA" id="ARBA00012944"/>
    </source>
</evidence>
<dbReference type="GO" id="GO:0048039">
    <property type="term" value="F:ubiquinone binding"/>
    <property type="evidence" value="ECO:0007669"/>
    <property type="project" value="TreeGrafter"/>
</dbReference>
<dbReference type="GO" id="GO:0003954">
    <property type="term" value="F:NADH dehydrogenase activity"/>
    <property type="evidence" value="ECO:0007669"/>
    <property type="project" value="TreeGrafter"/>
</dbReference>
<keyword evidence="6 16" id="KW-0679">Respiratory chain</keyword>
<evidence type="ECO:0000256" key="10">
    <source>
        <dbReference type="ARBA" id="ARBA00022989"/>
    </source>
</evidence>
<evidence type="ECO:0000256" key="13">
    <source>
        <dbReference type="ARBA" id="ARBA00023128"/>
    </source>
</evidence>
<evidence type="ECO:0000256" key="14">
    <source>
        <dbReference type="ARBA" id="ARBA00023136"/>
    </source>
</evidence>
<dbReference type="Pfam" id="PF01059">
    <property type="entry name" value="Oxidored_q5_N"/>
    <property type="match status" value="1"/>
</dbReference>
<keyword evidence="13 16" id="KW-0496">Mitochondrion</keyword>
<sequence>MFSLLGGGLMVGLMIGFSSELYWWGLVWGSGLLSVFSVLFWYSSLANVNYCGDIWVIDGFSGPLISLTIWVCCFSMLGSLGNVLKISNFSKEFVSSLCSLMLVLVMAFGAGSLFGFYVFFEASLIPTLLVILGWGYQPERLQAGKYMMLYTVGASLPLLALLFFIWNESGSVFCGLKSGGWWSESWIVGLCLGLAFWVKLPIYGVHLWLPKAHVEAPVAGSMVLAGVLLKLGGYGLIRVFSVIEPCTGWLNTSIVCLGLYGGVMASLICCSQVDMKALIAYSSVGHMSLVLGGVYSDTVWGWNGALLLMLAHGLCSAGLFFLANESYKVFSSRSLFLVKGGLVGLPGVALCWFVFSVVNMAAPPSMNLWSEIMLGISVLSYSIWFLILTGALTFVSAVYSLYVYSATQHGQRPRWAWSQVCNEEYLVYIISWGLLVPVNAFSLYMIPLSGASI</sequence>
<evidence type="ECO:0000256" key="11">
    <source>
        <dbReference type="ARBA" id="ARBA00023027"/>
    </source>
</evidence>
<feature type="transmembrane region" description="Helical" evidence="16">
    <location>
        <begin position="425"/>
        <end position="446"/>
    </location>
</feature>
<evidence type="ECO:0000313" key="19">
    <source>
        <dbReference type="EMBL" id="AQT38494.1"/>
    </source>
</evidence>
<comment type="function">
    <text evidence="16">Core subunit of the mitochondrial membrane respiratory chain NADH dehydrogenase (Complex I) which catalyzes electron transfer from NADH through the respiratory chain, using ubiquinone as an electron acceptor. Essential for the catalytic activity and assembly of complex I.</text>
</comment>
<dbReference type="PANTHER" id="PTHR43507">
    <property type="entry name" value="NADH-UBIQUINONE OXIDOREDUCTASE CHAIN 4"/>
    <property type="match status" value="1"/>
</dbReference>
<feature type="transmembrane region" description="Helical" evidence="16">
    <location>
        <begin position="148"/>
        <end position="166"/>
    </location>
</feature>
<feature type="transmembrane region" description="Helical" evidence="16">
    <location>
        <begin position="302"/>
        <end position="323"/>
    </location>
</feature>
<evidence type="ECO:0000256" key="2">
    <source>
        <dbReference type="ARBA" id="ARBA00009025"/>
    </source>
</evidence>
<evidence type="ECO:0000256" key="9">
    <source>
        <dbReference type="ARBA" id="ARBA00022982"/>
    </source>
</evidence>
<evidence type="ECO:0000256" key="8">
    <source>
        <dbReference type="ARBA" id="ARBA00022967"/>
    </source>
</evidence>
<feature type="transmembrane region" description="Helical" evidence="16">
    <location>
        <begin position="62"/>
        <end position="81"/>
    </location>
</feature>
<keyword evidence="8" id="KW-1278">Translocase</keyword>
<keyword evidence="14 16" id="KW-0472">Membrane</keyword>
<feature type="transmembrane region" description="Helical" evidence="16">
    <location>
        <begin position="381"/>
        <end position="404"/>
    </location>
</feature>
<keyword evidence="11 16" id="KW-0520">NAD</keyword>
<evidence type="ECO:0000256" key="4">
    <source>
        <dbReference type="ARBA" id="ARBA00021006"/>
    </source>
</evidence>
<dbReference type="EMBL" id="KU873118">
    <property type="protein sequence ID" value="AQT38494.1"/>
    <property type="molecule type" value="Genomic_DNA"/>
</dbReference>
<dbReference type="PANTHER" id="PTHR43507:SF20">
    <property type="entry name" value="NADH-UBIQUINONE OXIDOREDUCTASE CHAIN 4"/>
    <property type="match status" value="1"/>
</dbReference>
<feature type="transmembrane region" description="Helical" evidence="16">
    <location>
        <begin position="186"/>
        <end position="209"/>
    </location>
</feature>
<keyword evidence="5 16" id="KW-0813">Transport</keyword>
<keyword evidence="9 16" id="KW-0249">Electron transport</keyword>
<dbReference type="EC" id="7.1.1.2" evidence="3 16"/>
<dbReference type="GO" id="GO:0008137">
    <property type="term" value="F:NADH dehydrogenase (ubiquinone) activity"/>
    <property type="evidence" value="ECO:0007669"/>
    <property type="project" value="UniProtKB-UniRule"/>
</dbReference>
<dbReference type="GO" id="GO:0031966">
    <property type="term" value="C:mitochondrial membrane"/>
    <property type="evidence" value="ECO:0007669"/>
    <property type="project" value="UniProtKB-SubCell"/>
</dbReference>
<feature type="transmembrane region" description="Helical" evidence="16">
    <location>
        <begin position="277"/>
        <end position="296"/>
    </location>
</feature>
<proteinExistence type="inferred from homology"/>
<comment type="subcellular location">
    <subcellularLocation>
        <location evidence="1 16">Mitochondrion membrane</location>
        <topology evidence="1 16">Multi-pass membrane protein</topology>
    </subcellularLocation>
</comment>
<evidence type="ECO:0000256" key="6">
    <source>
        <dbReference type="ARBA" id="ARBA00022660"/>
    </source>
</evidence>
<feature type="transmembrane region" description="Helical" evidence="16">
    <location>
        <begin position="21"/>
        <end position="42"/>
    </location>
</feature>
<protein>
    <recommendedName>
        <fullName evidence="4 16">NADH-ubiquinone oxidoreductase chain 4</fullName>
        <ecNumber evidence="3 16">7.1.1.2</ecNumber>
    </recommendedName>
</protein>
<gene>
    <name evidence="19" type="primary">nad4</name>
</gene>
<dbReference type="InterPro" id="IPR000260">
    <property type="entry name" value="NADH4_N"/>
</dbReference>
<accession>A0A1X9JP66</accession>
<comment type="similarity">
    <text evidence="2 16">Belongs to the complex I subunit 4 family.</text>
</comment>
<geneLocation type="mitochondrion" evidence="19"/>
<evidence type="ECO:0000256" key="16">
    <source>
        <dbReference type="RuleBase" id="RU003297"/>
    </source>
</evidence>
<dbReference type="Pfam" id="PF00361">
    <property type="entry name" value="Proton_antipo_M"/>
    <property type="match status" value="1"/>
</dbReference>
<evidence type="ECO:0000256" key="5">
    <source>
        <dbReference type="ARBA" id="ARBA00022448"/>
    </source>
</evidence>
<evidence type="ECO:0000256" key="15">
    <source>
        <dbReference type="ARBA" id="ARBA00049551"/>
    </source>
</evidence>
<dbReference type="GO" id="GO:0015990">
    <property type="term" value="P:electron transport coupled proton transport"/>
    <property type="evidence" value="ECO:0007669"/>
    <property type="project" value="TreeGrafter"/>
</dbReference>
<dbReference type="GO" id="GO:0042773">
    <property type="term" value="P:ATP synthesis coupled electron transport"/>
    <property type="evidence" value="ECO:0007669"/>
    <property type="project" value="InterPro"/>
</dbReference>
<feature type="domain" description="NADH:ubiquinone oxidoreductase chain 4 N-terminal" evidence="18">
    <location>
        <begin position="6"/>
        <end position="107"/>
    </location>
</feature>
<evidence type="ECO:0000256" key="12">
    <source>
        <dbReference type="ARBA" id="ARBA00023075"/>
    </source>
</evidence>
<feature type="transmembrane region" description="Helical" evidence="16">
    <location>
        <begin position="93"/>
        <end position="110"/>
    </location>
</feature>
<evidence type="ECO:0000259" key="17">
    <source>
        <dbReference type="Pfam" id="PF00361"/>
    </source>
</evidence>
<dbReference type="AlphaFoldDB" id="A0A1X9JP66"/>
<evidence type="ECO:0000259" key="18">
    <source>
        <dbReference type="Pfam" id="PF01059"/>
    </source>
</evidence>
<dbReference type="InterPro" id="IPR001750">
    <property type="entry name" value="ND/Mrp_TM"/>
</dbReference>
<reference evidence="19" key="1">
    <citation type="journal article" date="2017" name="Sci. Rep.">
        <title>Evolution of sex-dependent mtDNA transmission in freshwater mussels (Bivalvia: Unionida).</title>
        <authorList>
            <person name="Guerra D."/>
            <person name="Plazzi F."/>
            <person name="Stewart D.T."/>
            <person name="Bogan A.E."/>
            <person name="Hoeh W.R."/>
            <person name="Breton S."/>
        </authorList>
    </citation>
    <scope>NUCLEOTIDE SEQUENCE</scope>
    <source>
        <strain evidence="19">H3283</strain>
        <tissue evidence="19">Gonad</tissue>
    </source>
</reference>
<keyword evidence="7 16" id="KW-0812">Transmembrane</keyword>
<feature type="transmembrane region" description="Helical" evidence="16">
    <location>
        <begin position="216"/>
        <end position="237"/>
    </location>
</feature>
<feature type="transmembrane region" description="Helical" evidence="16">
    <location>
        <begin position="335"/>
        <end position="361"/>
    </location>
</feature>
<name>A0A1X9JP66_9BIVA</name>
<keyword evidence="10 16" id="KW-1133">Transmembrane helix</keyword>
<feature type="domain" description="NADH:quinone oxidoreductase/Mrp antiporter transmembrane" evidence="17">
    <location>
        <begin position="110"/>
        <end position="392"/>
    </location>
</feature>